<keyword evidence="7" id="KW-0449">Lipoprotein</keyword>
<evidence type="ECO:0000256" key="4">
    <source>
        <dbReference type="RuleBase" id="RU003512"/>
    </source>
</evidence>
<dbReference type="PANTHER" id="PTHR42953">
    <property type="entry name" value="HIGH-AFFINITY ZINC UPTAKE SYSTEM PROTEIN ZNUA-RELATED"/>
    <property type="match status" value="1"/>
</dbReference>
<dbReference type="EMBL" id="JQBS01000004">
    <property type="protein sequence ID" value="KRN57595.1"/>
    <property type="molecule type" value="Genomic_DNA"/>
</dbReference>
<dbReference type="PRINTS" id="PR00690">
    <property type="entry name" value="ADHESNFAMILY"/>
</dbReference>
<evidence type="ECO:0000256" key="1">
    <source>
        <dbReference type="ARBA" id="ARBA00011028"/>
    </source>
</evidence>
<dbReference type="InterPro" id="IPR006127">
    <property type="entry name" value="ZnuA-like"/>
</dbReference>
<sequence>MKNKKIMGFSILLLSILFVVAGCGNKQETAKTDKLQVVTTFYPMYDFTKNVVGDNGEVSVLMKAGTEPHDYEPSAKDIAKIADSDVFVYNSEEMETWVGSVLKNIDTKKTVVIDASKEIKLLEGSHEEEDEDHDHDHEGHSHAHDPHVWLDPVLAKEEVNAIKEGLIQADKTNKASYEKNAKTYSDKLDALNEKFEVGLKDAKNRTFVTQHAAFAYLAARYDLKQVAISGISPDQEPSPAKLAELNDFVKENNIKVIYFEETASPKIAKTLAKETGATLAVLSPIEGITKEDQDQGIDYIKVMENNLKALQETIK</sequence>
<dbReference type="PRINTS" id="PR00691">
    <property type="entry name" value="ADHESINB"/>
</dbReference>
<evidence type="ECO:0000313" key="7">
    <source>
        <dbReference type="EMBL" id="KRN57595.1"/>
    </source>
</evidence>
<feature type="compositionally biased region" description="Basic and acidic residues" evidence="5">
    <location>
        <begin position="134"/>
        <end position="145"/>
    </location>
</feature>
<keyword evidence="2 4" id="KW-0813">Transport</keyword>
<accession>A0A0R2HYN7</accession>
<dbReference type="InterPro" id="IPR006128">
    <property type="entry name" value="Lipoprotein_PsaA-like"/>
</dbReference>
<dbReference type="AlphaFoldDB" id="A0A0R2HYN7"/>
<dbReference type="PATRIC" id="fig|1449336.4.peg.1724"/>
<dbReference type="eggNOG" id="COG0803">
    <property type="taxonomic scope" value="Bacteria"/>
</dbReference>
<dbReference type="InterPro" id="IPR050492">
    <property type="entry name" value="Bact_metal-bind_prot9"/>
</dbReference>
<dbReference type="InterPro" id="IPR006129">
    <property type="entry name" value="AdhesinB"/>
</dbReference>
<dbReference type="PANTHER" id="PTHR42953:SF3">
    <property type="entry name" value="HIGH-AFFINITY ZINC UPTAKE SYSTEM PROTEIN ZNUA"/>
    <property type="match status" value="1"/>
</dbReference>
<dbReference type="RefSeq" id="WP_034573207.1">
    <property type="nucleotide sequence ID" value="NZ_JQBS01000004.1"/>
</dbReference>
<dbReference type="Proteomes" id="UP000051658">
    <property type="component" value="Unassembled WGS sequence"/>
</dbReference>
<gene>
    <name evidence="7" type="ORF">IV74_GL001689</name>
</gene>
<dbReference type="GO" id="GO:0046872">
    <property type="term" value="F:metal ion binding"/>
    <property type="evidence" value="ECO:0007669"/>
    <property type="project" value="InterPro"/>
</dbReference>
<feature type="region of interest" description="Disordered" evidence="5">
    <location>
        <begin position="125"/>
        <end position="145"/>
    </location>
</feature>
<dbReference type="CDD" id="cd01017">
    <property type="entry name" value="AdcA"/>
    <property type="match status" value="1"/>
</dbReference>
<organism evidence="7 8">
    <name type="scientific">Carnobacterium divergens DSM 20623</name>
    <dbReference type="NCBI Taxonomy" id="1449336"/>
    <lineage>
        <taxon>Bacteria</taxon>
        <taxon>Bacillati</taxon>
        <taxon>Bacillota</taxon>
        <taxon>Bacilli</taxon>
        <taxon>Lactobacillales</taxon>
        <taxon>Carnobacteriaceae</taxon>
        <taxon>Carnobacterium</taxon>
    </lineage>
</organism>
<dbReference type="GO" id="GO:0030001">
    <property type="term" value="P:metal ion transport"/>
    <property type="evidence" value="ECO:0007669"/>
    <property type="project" value="InterPro"/>
</dbReference>
<comment type="caution">
    <text evidence="7">The sequence shown here is derived from an EMBL/GenBank/DDBJ whole genome shotgun (WGS) entry which is preliminary data.</text>
</comment>
<feature type="signal peptide" evidence="6">
    <location>
        <begin position="1"/>
        <end position="21"/>
    </location>
</feature>
<feature type="chain" id="PRO_5039229250" evidence="6">
    <location>
        <begin position="22"/>
        <end position="315"/>
    </location>
</feature>
<reference evidence="7 8" key="1">
    <citation type="journal article" date="2015" name="Genome Announc.">
        <title>Expanding the biotechnology potential of lactobacilli through comparative genomics of 213 strains and associated genera.</title>
        <authorList>
            <person name="Sun Z."/>
            <person name="Harris H.M."/>
            <person name="McCann A."/>
            <person name="Guo C."/>
            <person name="Argimon S."/>
            <person name="Zhang W."/>
            <person name="Yang X."/>
            <person name="Jeffery I.B."/>
            <person name="Cooney J.C."/>
            <person name="Kagawa T.F."/>
            <person name="Liu W."/>
            <person name="Song Y."/>
            <person name="Salvetti E."/>
            <person name="Wrobel A."/>
            <person name="Rasinkangas P."/>
            <person name="Parkhill J."/>
            <person name="Rea M.C."/>
            <person name="O'Sullivan O."/>
            <person name="Ritari J."/>
            <person name="Douillard F.P."/>
            <person name="Paul Ross R."/>
            <person name="Yang R."/>
            <person name="Briner A.E."/>
            <person name="Felis G.E."/>
            <person name="de Vos W.M."/>
            <person name="Barrangou R."/>
            <person name="Klaenhammer T.R."/>
            <person name="Caufield P.W."/>
            <person name="Cui Y."/>
            <person name="Zhang H."/>
            <person name="O'Toole P.W."/>
        </authorList>
    </citation>
    <scope>NUCLEOTIDE SEQUENCE [LARGE SCALE GENOMIC DNA]</scope>
    <source>
        <strain evidence="7 8">DSM 20623</strain>
    </source>
</reference>
<protein>
    <submittedName>
        <fullName evidence="7">Zinc-binding lipoprotein AdcA</fullName>
    </submittedName>
</protein>
<evidence type="ECO:0000256" key="5">
    <source>
        <dbReference type="SAM" id="MobiDB-lite"/>
    </source>
</evidence>
<proteinExistence type="inferred from homology"/>
<name>A0A0R2HYN7_CARDV</name>
<dbReference type="GO" id="GO:0007155">
    <property type="term" value="P:cell adhesion"/>
    <property type="evidence" value="ECO:0007669"/>
    <property type="project" value="InterPro"/>
</dbReference>
<dbReference type="Gene3D" id="3.40.50.1980">
    <property type="entry name" value="Nitrogenase molybdenum iron protein domain"/>
    <property type="match status" value="2"/>
</dbReference>
<dbReference type="Pfam" id="PF01297">
    <property type="entry name" value="ZnuA"/>
    <property type="match status" value="1"/>
</dbReference>
<dbReference type="PROSITE" id="PS51257">
    <property type="entry name" value="PROKAR_LIPOPROTEIN"/>
    <property type="match status" value="1"/>
</dbReference>
<dbReference type="GeneID" id="89589879"/>
<evidence type="ECO:0000256" key="2">
    <source>
        <dbReference type="ARBA" id="ARBA00022448"/>
    </source>
</evidence>
<evidence type="ECO:0000256" key="3">
    <source>
        <dbReference type="ARBA" id="ARBA00022729"/>
    </source>
</evidence>
<comment type="similarity">
    <text evidence="1 4">Belongs to the bacterial solute-binding protein 9 family.</text>
</comment>
<evidence type="ECO:0000313" key="8">
    <source>
        <dbReference type="Proteomes" id="UP000051658"/>
    </source>
</evidence>
<dbReference type="SUPFAM" id="SSF53807">
    <property type="entry name" value="Helical backbone' metal receptor"/>
    <property type="match status" value="1"/>
</dbReference>
<evidence type="ECO:0000256" key="6">
    <source>
        <dbReference type="SAM" id="SignalP"/>
    </source>
</evidence>
<keyword evidence="8" id="KW-1185">Reference proteome</keyword>
<keyword evidence="3 6" id="KW-0732">Signal</keyword>